<dbReference type="Proteomes" id="UP000321412">
    <property type="component" value="Unassembled WGS sequence"/>
</dbReference>
<evidence type="ECO:0000313" key="2">
    <source>
        <dbReference type="Proteomes" id="UP000321412"/>
    </source>
</evidence>
<evidence type="ECO:0000313" key="1">
    <source>
        <dbReference type="EMBL" id="TXD35837.1"/>
    </source>
</evidence>
<dbReference type="Gene3D" id="3.40.30.10">
    <property type="entry name" value="Glutaredoxin"/>
    <property type="match status" value="1"/>
</dbReference>
<dbReference type="SUPFAM" id="SSF52833">
    <property type="entry name" value="Thioredoxin-like"/>
    <property type="match status" value="1"/>
</dbReference>
<reference evidence="1 2" key="1">
    <citation type="submission" date="2019-08" db="EMBL/GenBank/DDBJ databases">
        <title>Bradymonadales sp. TMQ4.</title>
        <authorList>
            <person name="Liang Q."/>
        </authorList>
    </citation>
    <scope>NUCLEOTIDE SEQUENCE [LARGE SCALE GENOMIC DNA]</scope>
    <source>
        <strain evidence="1 2">TMQ4</strain>
    </source>
</reference>
<dbReference type="InterPro" id="IPR036249">
    <property type="entry name" value="Thioredoxin-like_sf"/>
</dbReference>
<dbReference type="OrthoDB" id="9800597at2"/>
<dbReference type="AlphaFoldDB" id="A0A5C6X3Z5"/>
<proteinExistence type="predicted"/>
<name>A0A5C6X3Z5_9DELT</name>
<gene>
    <name evidence="1" type="ORF">FRC98_14270</name>
</gene>
<organism evidence="1 2">
    <name type="scientific">Lujinxingia vulgaris</name>
    <dbReference type="NCBI Taxonomy" id="2600176"/>
    <lineage>
        <taxon>Bacteria</taxon>
        <taxon>Deltaproteobacteria</taxon>
        <taxon>Bradymonadales</taxon>
        <taxon>Lujinxingiaceae</taxon>
        <taxon>Lujinxingia</taxon>
    </lineage>
</organism>
<keyword evidence="2" id="KW-1185">Reference proteome</keyword>
<accession>A0A5C6X3Z5</accession>
<sequence>MKPVDTSFCLAHLLVCVNQRHNSSLPCCASGDAEAIYQKLRGWIEAHNMLSRIWITRTECLGWCHVQGSTVAIYPQNIWVRAMTLEDCDALIEEHLRPLLNPASPTRR</sequence>
<dbReference type="RefSeq" id="WP_146982116.1">
    <property type="nucleotide sequence ID" value="NZ_VOSM01000007.1"/>
</dbReference>
<dbReference type="EMBL" id="VOSM01000007">
    <property type="protein sequence ID" value="TXD35837.1"/>
    <property type="molecule type" value="Genomic_DNA"/>
</dbReference>
<comment type="caution">
    <text evidence="1">The sequence shown here is derived from an EMBL/GenBank/DDBJ whole genome shotgun (WGS) entry which is preliminary data.</text>
</comment>
<dbReference type="CDD" id="cd02980">
    <property type="entry name" value="TRX_Fd_family"/>
    <property type="match status" value="1"/>
</dbReference>
<protein>
    <submittedName>
        <fullName evidence="1">(2Fe-2S) ferredoxin domain-containing protein</fullName>
    </submittedName>
</protein>